<dbReference type="AlphaFoldDB" id="A0A7C8IBZ9"/>
<dbReference type="InterPro" id="IPR037847">
    <property type="entry name" value="GRAMDC4"/>
</dbReference>
<feature type="compositionally biased region" description="Basic and acidic residues" evidence="1">
    <location>
        <begin position="48"/>
        <end position="59"/>
    </location>
</feature>
<gene>
    <name evidence="3" type="ORF">BDV95DRAFT_562773</name>
</gene>
<comment type="caution">
    <text evidence="3">The sequence shown here is derived from an EMBL/GenBank/DDBJ whole genome shotgun (WGS) entry which is preliminary data.</text>
</comment>
<keyword evidence="2" id="KW-1133">Transmembrane helix</keyword>
<protein>
    <submittedName>
        <fullName evidence="3">Uncharacterized protein</fullName>
    </submittedName>
</protein>
<feature type="transmembrane region" description="Helical" evidence="2">
    <location>
        <begin position="415"/>
        <end position="434"/>
    </location>
</feature>
<dbReference type="GO" id="GO:0006915">
    <property type="term" value="P:apoptotic process"/>
    <property type="evidence" value="ECO:0007669"/>
    <property type="project" value="InterPro"/>
</dbReference>
<proteinExistence type="predicted"/>
<feature type="region of interest" description="Disordered" evidence="1">
    <location>
        <begin position="34"/>
        <end position="65"/>
    </location>
</feature>
<dbReference type="Proteomes" id="UP000481861">
    <property type="component" value="Unassembled WGS sequence"/>
</dbReference>
<keyword evidence="2" id="KW-0812">Transmembrane</keyword>
<sequence>MSHANSKEFIPVDEFAIGLDRSNINNHNQIQIAEQHPRTSSGEVLHQGNDKHEAPESTSHHVFSSIKERKHEVAIKLRKTLHISKATDSISADAPILANSITENPEARLVHQLPPADKHGLKELLHDPVDTVKSKVSGQGNHQIAANIAAKEIPHGQEVELVKAQTAVDRARTEREKLLAIEDLSKLMKERQSTFVRWTLDRHITKVRVLPKGSVVKKSRSAFETINPSGDVVIDWRAYGEHLLNYYAHQYGGQYIGFGSNPPAPSKETIMPNIERLIVASSPFQEFIMTTRRVYRWEDPAETSKYLLIYLTLWYFNLLLPGVLSALMYLVVERRFHGNTIEDLREDIKHREDVDRTALSLTEYIEKKGDEKWADDLLEGVGPWLMVQLADMANFFESIRNFYEWRVPSRTMSTLGVLAFGILATALTPVWLLIKIMTLSAGVTFFALFPIATNFPEYRLLVSPTKRLLWNIPTHSEWAIKVLQAEGTRYDEEHEVSRPLAELPPAPGNQQDYGAYKGHHDGDTGHIVVGNASVRFVSRTGHKLHFVLAYDQINNVEKVDRVVGKTVPKPKTDSGKDLRLVTKAGHEFLVKNLDKRDVAFSQIVGFSQTTWQVVW</sequence>
<evidence type="ECO:0000313" key="4">
    <source>
        <dbReference type="Proteomes" id="UP000481861"/>
    </source>
</evidence>
<reference evidence="3 4" key="1">
    <citation type="submission" date="2020-01" db="EMBL/GenBank/DDBJ databases">
        <authorList>
            <consortium name="DOE Joint Genome Institute"/>
            <person name="Haridas S."/>
            <person name="Albert R."/>
            <person name="Binder M."/>
            <person name="Bloem J."/>
            <person name="Labutti K."/>
            <person name="Salamov A."/>
            <person name="Andreopoulos B."/>
            <person name="Baker S.E."/>
            <person name="Barry K."/>
            <person name="Bills G."/>
            <person name="Bluhm B.H."/>
            <person name="Cannon C."/>
            <person name="Castanera R."/>
            <person name="Culley D.E."/>
            <person name="Daum C."/>
            <person name="Ezra D."/>
            <person name="Gonzalez J.B."/>
            <person name="Henrissat B."/>
            <person name="Kuo A."/>
            <person name="Liang C."/>
            <person name="Lipzen A."/>
            <person name="Lutzoni F."/>
            <person name="Magnuson J."/>
            <person name="Mondo S."/>
            <person name="Nolan M."/>
            <person name="Ohm R."/>
            <person name="Pangilinan J."/>
            <person name="Park H.-J.H."/>
            <person name="Ramirez L."/>
            <person name="Alfaro M."/>
            <person name="Sun H."/>
            <person name="Tritt A."/>
            <person name="Yoshinaga Y."/>
            <person name="Zwiers L.-H.L."/>
            <person name="Turgeon B.G."/>
            <person name="Goodwin S.B."/>
            <person name="Spatafora J.W."/>
            <person name="Crous P.W."/>
            <person name="Grigoriev I.V."/>
        </authorList>
    </citation>
    <scope>NUCLEOTIDE SEQUENCE [LARGE SCALE GENOMIC DNA]</scope>
    <source>
        <strain evidence="3 4">CBS 611.86</strain>
    </source>
</reference>
<feature type="transmembrane region" description="Helical" evidence="2">
    <location>
        <begin position="307"/>
        <end position="332"/>
    </location>
</feature>
<dbReference type="EMBL" id="JAADJZ010000004">
    <property type="protein sequence ID" value="KAF2875857.1"/>
    <property type="molecule type" value="Genomic_DNA"/>
</dbReference>
<evidence type="ECO:0000256" key="2">
    <source>
        <dbReference type="SAM" id="Phobius"/>
    </source>
</evidence>
<evidence type="ECO:0000256" key="1">
    <source>
        <dbReference type="SAM" id="MobiDB-lite"/>
    </source>
</evidence>
<dbReference type="PANTHER" id="PTHR37402:SF1">
    <property type="entry name" value="GRAM DOMAIN-CONTAINING PROTEIN 4"/>
    <property type="match status" value="1"/>
</dbReference>
<keyword evidence="4" id="KW-1185">Reference proteome</keyword>
<accession>A0A7C8IBZ9</accession>
<name>A0A7C8IBZ9_9PLEO</name>
<keyword evidence="2" id="KW-0472">Membrane</keyword>
<dbReference type="OrthoDB" id="1708389at2759"/>
<dbReference type="PANTHER" id="PTHR37402">
    <property type="entry name" value="GRAM DOMAIN-CONTAINING PROTEIN 4"/>
    <property type="match status" value="1"/>
</dbReference>
<organism evidence="3 4">
    <name type="scientific">Massariosphaeria phaeospora</name>
    <dbReference type="NCBI Taxonomy" id="100035"/>
    <lineage>
        <taxon>Eukaryota</taxon>
        <taxon>Fungi</taxon>
        <taxon>Dikarya</taxon>
        <taxon>Ascomycota</taxon>
        <taxon>Pezizomycotina</taxon>
        <taxon>Dothideomycetes</taxon>
        <taxon>Pleosporomycetidae</taxon>
        <taxon>Pleosporales</taxon>
        <taxon>Pleosporales incertae sedis</taxon>
        <taxon>Massariosphaeria</taxon>
    </lineage>
</organism>
<evidence type="ECO:0000313" key="3">
    <source>
        <dbReference type="EMBL" id="KAF2875857.1"/>
    </source>
</evidence>